<evidence type="ECO:0000313" key="1">
    <source>
        <dbReference type="EMBL" id="CAE7179391.1"/>
    </source>
</evidence>
<accession>A0A6S6W7T9</accession>
<protein>
    <submittedName>
        <fullName evidence="1">Uncharacterized protein</fullName>
    </submittedName>
</protein>
<name>A0A6S6W7T9_9PLEO</name>
<evidence type="ECO:0000313" key="2">
    <source>
        <dbReference type="Proteomes" id="UP000472372"/>
    </source>
</evidence>
<dbReference type="EMBL" id="HG992981">
    <property type="protein sequence ID" value="CAE7179391.1"/>
    <property type="molecule type" value="Genomic_DNA"/>
</dbReference>
<organism evidence="1 2">
    <name type="scientific">Pyrenophora teres f. teres</name>
    <dbReference type="NCBI Taxonomy" id="97479"/>
    <lineage>
        <taxon>Eukaryota</taxon>
        <taxon>Fungi</taxon>
        <taxon>Dikarya</taxon>
        <taxon>Ascomycota</taxon>
        <taxon>Pezizomycotina</taxon>
        <taxon>Dothideomycetes</taxon>
        <taxon>Pleosporomycetidae</taxon>
        <taxon>Pleosporales</taxon>
        <taxon>Pleosporineae</taxon>
        <taxon>Pleosporaceae</taxon>
        <taxon>Pyrenophora</taxon>
    </lineage>
</organism>
<proteinExistence type="predicted"/>
<gene>
    <name evidence="1" type="ORF">PTTW11_06536</name>
</gene>
<sequence>MYSNWQCLYKYYIPQPVRRPLKKTSQTHPQSVEGVRLDLVFVTTKEHDKGEEQKIAVIEFKRRGLINPEQFKDAILTGDPSQQEINKKLAKAGTKTLLKENAEVFCKQTSAYAYMSACKHVALSNWDHLVLLEFASLNSKGKDDYSAGDTANISWVYENSSVLEEHSMHRQLYMELGEVKVGTIRKALLGWLVQAFEDSLKIQEKD</sequence>
<dbReference type="Proteomes" id="UP000472372">
    <property type="component" value="Chromosome 5"/>
</dbReference>
<reference evidence="1" key="1">
    <citation type="submission" date="2021-02" db="EMBL/GenBank/DDBJ databases">
        <authorList>
            <person name="Syme A R."/>
            <person name="Syme A R."/>
            <person name="Moolhuijzen P."/>
        </authorList>
    </citation>
    <scope>NUCLEOTIDE SEQUENCE</scope>
    <source>
        <strain evidence="1">W1-1</strain>
    </source>
</reference>
<dbReference type="AlphaFoldDB" id="A0A6S6W7T9"/>